<gene>
    <name evidence="7" type="ORF">PG999_004297</name>
</gene>
<dbReference type="Pfam" id="PF00082">
    <property type="entry name" value="Peptidase_S8"/>
    <property type="match status" value="1"/>
</dbReference>
<dbReference type="InterPro" id="IPR023828">
    <property type="entry name" value="Peptidase_S8_Ser-AS"/>
</dbReference>
<comment type="similarity">
    <text evidence="1 5">Belongs to the peptidase S8 family.</text>
</comment>
<dbReference type="InterPro" id="IPR050131">
    <property type="entry name" value="Peptidase_S8_subtilisin-like"/>
</dbReference>
<feature type="active site" description="Charge relay system" evidence="5">
    <location>
        <position position="78"/>
    </location>
</feature>
<keyword evidence="8" id="KW-1185">Reference proteome</keyword>
<dbReference type="PANTHER" id="PTHR43806:SF11">
    <property type="entry name" value="CEREVISIN-RELATED"/>
    <property type="match status" value="1"/>
</dbReference>
<protein>
    <submittedName>
        <fullName evidence="7">Intracellular serine protease</fullName>
    </submittedName>
</protein>
<dbReference type="Gene3D" id="3.40.50.200">
    <property type="entry name" value="Peptidase S8/S53 domain"/>
    <property type="match status" value="1"/>
</dbReference>
<dbReference type="SUPFAM" id="SSF52743">
    <property type="entry name" value="Subtilisin-like"/>
    <property type="match status" value="1"/>
</dbReference>
<evidence type="ECO:0000313" key="7">
    <source>
        <dbReference type="EMBL" id="KAK8120177.1"/>
    </source>
</evidence>
<evidence type="ECO:0000313" key="8">
    <source>
        <dbReference type="Proteomes" id="UP001392437"/>
    </source>
</evidence>
<evidence type="ECO:0000256" key="4">
    <source>
        <dbReference type="ARBA" id="ARBA00022825"/>
    </source>
</evidence>
<keyword evidence="4 5" id="KW-0720">Serine protease</keyword>
<sequence>MWLRDLVTKTHALLVPLQTAAFKRVKVAVLDTGVHMGQINFWDKDRAEIVKGKNPRIKKRYNFLDPNNSTDCTDLDGHGTHCVGVIRKVAPEADVYVARVARDSQEGPDVKAVIEALDHARETWKVDIISLSFGFETWIKPLAEAIRRALAKQILVLAATSNYGTSRRMAFPANMPEVISLHAADYSGSAAGTNPAVEYGKNLTILGVDVVSAWIPTAAEETNDRPFTRVLTGTSVATPMAAGIGALVLEFARQRDPGDPETDRTLARLRDSLKQQRGMDSVFRAMAQSTNAGSFLNIVPWSLLCAHADDDERFGRRMAAHRLASVILDAFGVLPPNPLYNKSSSCHLLKYRS</sequence>
<dbReference type="PRINTS" id="PR00723">
    <property type="entry name" value="SUBTILISIN"/>
</dbReference>
<dbReference type="AlphaFoldDB" id="A0AAW0QYU6"/>
<feature type="domain" description="Peptidase S8/S53" evidence="6">
    <location>
        <begin position="23"/>
        <end position="259"/>
    </location>
</feature>
<keyword evidence="2 5" id="KW-0645">Protease</keyword>
<reference evidence="7 8" key="1">
    <citation type="submission" date="2023-01" db="EMBL/GenBank/DDBJ databases">
        <title>Analysis of 21 Apiospora genomes using comparative genomics revels a genus with tremendous synthesis potential of carbohydrate active enzymes and secondary metabolites.</title>
        <authorList>
            <person name="Sorensen T."/>
        </authorList>
    </citation>
    <scope>NUCLEOTIDE SEQUENCE [LARGE SCALE GENOMIC DNA]</scope>
    <source>
        <strain evidence="7 8">CBS 117206</strain>
    </source>
</reference>
<dbReference type="PROSITE" id="PS00138">
    <property type="entry name" value="SUBTILASE_SER"/>
    <property type="match status" value="1"/>
</dbReference>
<dbReference type="GO" id="GO:0006508">
    <property type="term" value="P:proteolysis"/>
    <property type="evidence" value="ECO:0007669"/>
    <property type="project" value="UniProtKB-KW"/>
</dbReference>
<evidence type="ECO:0000256" key="1">
    <source>
        <dbReference type="ARBA" id="ARBA00011073"/>
    </source>
</evidence>
<comment type="caution">
    <text evidence="7">The sequence shown here is derived from an EMBL/GenBank/DDBJ whole genome shotgun (WGS) entry which is preliminary data.</text>
</comment>
<evidence type="ECO:0000259" key="6">
    <source>
        <dbReference type="Pfam" id="PF00082"/>
    </source>
</evidence>
<dbReference type="EMBL" id="JAQQWP010000004">
    <property type="protein sequence ID" value="KAK8120177.1"/>
    <property type="molecule type" value="Genomic_DNA"/>
</dbReference>
<dbReference type="InterPro" id="IPR036852">
    <property type="entry name" value="Peptidase_S8/S53_dom_sf"/>
</dbReference>
<dbReference type="GO" id="GO:0004252">
    <property type="term" value="F:serine-type endopeptidase activity"/>
    <property type="evidence" value="ECO:0007669"/>
    <property type="project" value="UniProtKB-UniRule"/>
</dbReference>
<accession>A0AAW0QYU6</accession>
<dbReference type="InterPro" id="IPR000209">
    <property type="entry name" value="Peptidase_S8/S53_dom"/>
</dbReference>
<dbReference type="PROSITE" id="PS51892">
    <property type="entry name" value="SUBTILASE"/>
    <property type="match status" value="1"/>
</dbReference>
<evidence type="ECO:0000256" key="5">
    <source>
        <dbReference type="PROSITE-ProRule" id="PRU01240"/>
    </source>
</evidence>
<keyword evidence="3 5" id="KW-0378">Hydrolase</keyword>
<evidence type="ECO:0000256" key="3">
    <source>
        <dbReference type="ARBA" id="ARBA00022801"/>
    </source>
</evidence>
<dbReference type="Proteomes" id="UP001392437">
    <property type="component" value="Unassembled WGS sequence"/>
</dbReference>
<feature type="active site" description="Charge relay system" evidence="5">
    <location>
        <position position="31"/>
    </location>
</feature>
<feature type="active site" description="Charge relay system" evidence="5">
    <location>
        <position position="235"/>
    </location>
</feature>
<organism evidence="7 8">
    <name type="scientific">Apiospora kogelbergensis</name>
    <dbReference type="NCBI Taxonomy" id="1337665"/>
    <lineage>
        <taxon>Eukaryota</taxon>
        <taxon>Fungi</taxon>
        <taxon>Dikarya</taxon>
        <taxon>Ascomycota</taxon>
        <taxon>Pezizomycotina</taxon>
        <taxon>Sordariomycetes</taxon>
        <taxon>Xylariomycetidae</taxon>
        <taxon>Amphisphaeriales</taxon>
        <taxon>Apiosporaceae</taxon>
        <taxon>Apiospora</taxon>
    </lineage>
</organism>
<dbReference type="InterPro" id="IPR015500">
    <property type="entry name" value="Peptidase_S8_subtilisin-rel"/>
</dbReference>
<evidence type="ECO:0000256" key="2">
    <source>
        <dbReference type="ARBA" id="ARBA00022670"/>
    </source>
</evidence>
<name>A0AAW0QYU6_9PEZI</name>
<dbReference type="PANTHER" id="PTHR43806">
    <property type="entry name" value="PEPTIDASE S8"/>
    <property type="match status" value="1"/>
</dbReference>
<proteinExistence type="inferred from homology"/>